<dbReference type="EMBL" id="GBRH01170600">
    <property type="protein sequence ID" value="JAE27296.1"/>
    <property type="molecule type" value="Transcribed_RNA"/>
</dbReference>
<reference evidence="1" key="1">
    <citation type="submission" date="2014-09" db="EMBL/GenBank/DDBJ databases">
        <authorList>
            <person name="Magalhaes I.L.F."/>
            <person name="Oliveira U."/>
            <person name="Santos F.R."/>
            <person name="Vidigal T.H.D.A."/>
            <person name="Brescovit A.D."/>
            <person name="Santos A.J."/>
        </authorList>
    </citation>
    <scope>NUCLEOTIDE SEQUENCE</scope>
    <source>
        <tissue evidence="1">Shoot tissue taken approximately 20 cm above the soil surface</tissue>
    </source>
</reference>
<evidence type="ECO:0000313" key="1">
    <source>
        <dbReference type="EMBL" id="JAE27296.1"/>
    </source>
</evidence>
<dbReference type="AlphaFoldDB" id="A0A0A9GXH3"/>
<reference evidence="1" key="2">
    <citation type="journal article" date="2015" name="Data Brief">
        <title>Shoot transcriptome of the giant reed, Arundo donax.</title>
        <authorList>
            <person name="Barrero R.A."/>
            <person name="Guerrero F.D."/>
            <person name="Moolhuijzen P."/>
            <person name="Goolsby J.A."/>
            <person name="Tidwell J."/>
            <person name="Bellgard S.E."/>
            <person name="Bellgard M.I."/>
        </authorList>
    </citation>
    <scope>NUCLEOTIDE SEQUENCE</scope>
    <source>
        <tissue evidence="1">Shoot tissue taken approximately 20 cm above the soil surface</tissue>
    </source>
</reference>
<sequence length="69" mass="7600">MASRSLSAVACCEDGGRVRVRKKGYGKLVIRHGEFCMVRRPSMPGSSWIICYGSSPFSLTCFSLPCPRI</sequence>
<organism evidence="1">
    <name type="scientific">Arundo donax</name>
    <name type="common">Giant reed</name>
    <name type="synonym">Donax arundinaceus</name>
    <dbReference type="NCBI Taxonomy" id="35708"/>
    <lineage>
        <taxon>Eukaryota</taxon>
        <taxon>Viridiplantae</taxon>
        <taxon>Streptophyta</taxon>
        <taxon>Embryophyta</taxon>
        <taxon>Tracheophyta</taxon>
        <taxon>Spermatophyta</taxon>
        <taxon>Magnoliopsida</taxon>
        <taxon>Liliopsida</taxon>
        <taxon>Poales</taxon>
        <taxon>Poaceae</taxon>
        <taxon>PACMAD clade</taxon>
        <taxon>Arundinoideae</taxon>
        <taxon>Arundineae</taxon>
        <taxon>Arundo</taxon>
    </lineage>
</organism>
<protein>
    <submittedName>
        <fullName evidence="1">Uncharacterized protein</fullName>
    </submittedName>
</protein>
<proteinExistence type="predicted"/>
<name>A0A0A9GXH3_ARUDO</name>
<accession>A0A0A9GXH3</accession>